<gene>
    <name evidence="3" type="ORF">CDL12_22857</name>
</gene>
<dbReference type="Pfam" id="PF02519">
    <property type="entry name" value="Auxin_inducible"/>
    <property type="match status" value="1"/>
</dbReference>
<evidence type="ECO:0008006" key="5">
    <source>
        <dbReference type="Google" id="ProtNLM"/>
    </source>
</evidence>
<dbReference type="Proteomes" id="UP000231279">
    <property type="component" value="Unassembled WGS sequence"/>
</dbReference>
<proteinExistence type="inferred from homology"/>
<feature type="signal peptide" evidence="2">
    <location>
        <begin position="1"/>
        <end position="20"/>
    </location>
</feature>
<dbReference type="STRING" id="429701.A0A2G9GH29"/>
<evidence type="ECO:0000256" key="1">
    <source>
        <dbReference type="ARBA" id="ARBA00006974"/>
    </source>
</evidence>
<evidence type="ECO:0000313" key="3">
    <source>
        <dbReference type="EMBL" id="PIN04603.1"/>
    </source>
</evidence>
<sequence>MKGGLVVLKLLMKMLRKINALSVIEYDLDPTIDQDSEKDENTLVDALPEDVKEGHFAVHAVEDGELKRFVVELSYLAHPGFLKLLKQAEEEFGFNQTGVLEIPCTYSDLQAVVGSKK</sequence>
<dbReference type="EMBL" id="NKXS01005075">
    <property type="protein sequence ID" value="PIN04603.1"/>
    <property type="molecule type" value="Genomic_DNA"/>
</dbReference>
<name>A0A2G9GH29_9LAMI</name>
<evidence type="ECO:0000256" key="2">
    <source>
        <dbReference type="SAM" id="SignalP"/>
    </source>
</evidence>
<feature type="chain" id="PRO_5013870050" description="Small auxin-up RNA" evidence="2">
    <location>
        <begin position="21"/>
        <end position="117"/>
    </location>
</feature>
<accession>A0A2G9GH29</accession>
<dbReference type="AlphaFoldDB" id="A0A2G9GH29"/>
<dbReference type="GO" id="GO:0009733">
    <property type="term" value="P:response to auxin"/>
    <property type="evidence" value="ECO:0007669"/>
    <property type="project" value="InterPro"/>
</dbReference>
<keyword evidence="2" id="KW-0732">Signal</keyword>
<dbReference type="InterPro" id="IPR003676">
    <property type="entry name" value="SAUR_fam"/>
</dbReference>
<protein>
    <recommendedName>
        <fullName evidence="5">Small auxin-up RNA</fullName>
    </recommendedName>
</protein>
<organism evidence="3 4">
    <name type="scientific">Handroanthus impetiginosus</name>
    <dbReference type="NCBI Taxonomy" id="429701"/>
    <lineage>
        <taxon>Eukaryota</taxon>
        <taxon>Viridiplantae</taxon>
        <taxon>Streptophyta</taxon>
        <taxon>Embryophyta</taxon>
        <taxon>Tracheophyta</taxon>
        <taxon>Spermatophyta</taxon>
        <taxon>Magnoliopsida</taxon>
        <taxon>eudicotyledons</taxon>
        <taxon>Gunneridae</taxon>
        <taxon>Pentapetalae</taxon>
        <taxon>asterids</taxon>
        <taxon>lamiids</taxon>
        <taxon>Lamiales</taxon>
        <taxon>Bignoniaceae</taxon>
        <taxon>Crescentiina</taxon>
        <taxon>Tabebuia alliance</taxon>
        <taxon>Handroanthus</taxon>
    </lineage>
</organism>
<dbReference type="PANTHER" id="PTHR31374:SF153">
    <property type="entry name" value="AUXIN-RESPONSIVE PROTEIN SAUR36-LIKE"/>
    <property type="match status" value="1"/>
</dbReference>
<dbReference type="OrthoDB" id="1930622at2759"/>
<evidence type="ECO:0000313" key="4">
    <source>
        <dbReference type="Proteomes" id="UP000231279"/>
    </source>
</evidence>
<comment type="caution">
    <text evidence="3">The sequence shown here is derived from an EMBL/GenBank/DDBJ whole genome shotgun (WGS) entry which is preliminary data.</text>
</comment>
<dbReference type="PANTHER" id="PTHR31374">
    <property type="entry name" value="AUXIN-INDUCED PROTEIN-LIKE-RELATED"/>
    <property type="match status" value="1"/>
</dbReference>
<comment type="similarity">
    <text evidence="1">Belongs to the ARG7 family.</text>
</comment>
<keyword evidence="4" id="KW-1185">Reference proteome</keyword>
<reference evidence="4" key="1">
    <citation type="journal article" date="2018" name="Gigascience">
        <title>Genome assembly of the Pink Ipe (Handroanthus impetiginosus, Bignoniaceae), a highly valued, ecologically keystone Neotropical timber forest tree.</title>
        <authorList>
            <person name="Silva-Junior O.B."/>
            <person name="Grattapaglia D."/>
            <person name="Novaes E."/>
            <person name="Collevatti R.G."/>
        </authorList>
    </citation>
    <scope>NUCLEOTIDE SEQUENCE [LARGE SCALE GENOMIC DNA]</scope>
    <source>
        <strain evidence="4">cv. UFG-1</strain>
    </source>
</reference>